<accession>A0A6N7PZR9</accession>
<dbReference type="Proteomes" id="UP000440224">
    <property type="component" value="Unassembled WGS sequence"/>
</dbReference>
<evidence type="ECO:0000256" key="4">
    <source>
        <dbReference type="ARBA" id="ARBA00022989"/>
    </source>
</evidence>
<dbReference type="InterPro" id="IPR013517">
    <property type="entry name" value="FG-GAP"/>
</dbReference>
<dbReference type="Gene3D" id="2.60.40.10">
    <property type="entry name" value="Immunoglobulins"/>
    <property type="match status" value="1"/>
</dbReference>
<dbReference type="PANTHER" id="PTHR21419">
    <property type="match status" value="1"/>
</dbReference>
<dbReference type="InterPro" id="IPR018247">
    <property type="entry name" value="EF_Hand_1_Ca_BS"/>
</dbReference>
<dbReference type="InterPro" id="IPR028994">
    <property type="entry name" value="Integrin_alpha_N"/>
</dbReference>
<dbReference type="InterPro" id="IPR013783">
    <property type="entry name" value="Ig-like_fold"/>
</dbReference>
<evidence type="ECO:0000256" key="5">
    <source>
        <dbReference type="ARBA" id="ARBA00023136"/>
    </source>
</evidence>
<evidence type="ECO:0000256" key="7">
    <source>
        <dbReference type="SAM" id="SignalP"/>
    </source>
</evidence>
<protein>
    <recommendedName>
        <fullName evidence="10">VCBS repeat-containing protein</fullName>
    </recommendedName>
</protein>
<dbReference type="AlphaFoldDB" id="A0A6N7PZR9"/>
<keyword evidence="4" id="KW-1133">Transmembrane helix</keyword>
<comment type="caution">
    <text evidence="8">The sequence shown here is derived from an EMBL/GenBank/DDBJ whole genome shotgun (WGS) entry which is preliminary data.</text>
</comment>
<feature type="chain" id="PRO_5027074053" description="VCBS repeat-containing protein" evidence="7">
    <location>
        <begin position="22"/>
        <end position="733"/>
    </location>
</feature>
<feature type="region of interest" description="Disordered" evidence="6">
    <location>
        <begin position="47"/>
        <end position="78"/>
    </location>
</feature>
<gene>
    <name evidence="8" type="ORF">GF068_20030</name>
</gene>
<keyword evidence="3 7" id="KW-0732">Signal</keyword>
<evidence type="ECO:0000256" key="2">
    <source>
        <dbReference type="ARBA" id="ARBA00022692"/>
    </source>
</evidence>
<evidence type="ECO:0000256" key="6">
    <source>
        <dbReference type="SAM" id="MobiDB-lite"/>
    </source>
</evidence>
<keyword evidence="9" id="KW-1185">Reference proteome</keyword>
<feature type="compositionally biased region" description="Gly residues" evidence="6">
    <location>
        <begin position="62"/>
        <end position="78"/>
    </location>
</feature>
<sequence length="733" mass="75155">MRTIHRTFFLLAILSSAAALSQGCSSDTNTTGGAGAGTGASGGLGGMGGEGGDIFVGPSSSGSGGAGGDGGDGGDGGAGGGNEACVFVPQAGVFSPELECAWNGSPNGPYTARDDVVMTPVVVNLTDDDGDGLVTTDDIPDIAFVAYRLQEDGCCNTQGALRVLSGACNPDGTMTEHFAVGGTEIQADIGASGVWLDNSGGLAAGDIDGDGSVELVATTNNGGTIAFDRTGKVKWYQPAHPGKASRDHLAGTTPSIADLDHDGKPEIIQGRVVLNGADGTLKWQGAAGTGINAFMGPVSAVGDPDLDGTMNVLAGNTMYSITGEVMWTYTFPEAANAANCAAPNGYTCDGYTATGNFDGDDFGEIVVVRAGKIYLLNHDGTELDVNGAPGIVTIPKGGCALNEGGPPTVADFDGDGQAEIGVAAANYYIVADLECLATPLPAQCSDPGIRWKVANQDCSSRVTGSSVFDFDGDGRAEVVYNDEQNFRVMSGTDGAILLQKTNRSHTRLEMPIVADVDNDGNAEIVFIENAHGGSTTQGIRIWGDANDSWVPTRRIWNQHAYHVTNVLENGAIPVNEPPNWLEPTKATPAGKMNNFRQNLPDFDVFAAPDLTLTLALDKGYCPTGLGLAATVCNDGAVVVGAGIPVTYFDNTTQLPVTCVNGATATTKPLAPGKCQTVTCEWAGAPYDPQPVDVRACVDNEGYTCTKGASGGNNECKEDNNQGDSAGTGCKQPT</sequence>
<dbReference type="PANTHER" id="PTHR21419:SF23">
    <property type="entry name" value="PROTEIN DEFECTIVE IN EXINE FORMATION 1"/>
    <property type="match status" value="1"/>
</dbReference>
<dbReference type="EMBL" id="WJIE01000005">
    <property type="protein sequence ID" value="MRG94191.1"/>
    <property type="molecule type" value="Genomic_DNA"/>
</dbReference>
<evidence type="ECO:0000256" key="1">
    <source>
        <dbReference type="ARBA" id="ARBA00004167"/>
    </source>
</evidence>
<evidence type="ECO:0000313" key="8">
    <source>
        <dbReference type="EMBL" id="MRG94191.1"/>
    </source>
</evidence>
<name>A0A6N7PZR9_9BACT</name>
<keyword evidence="2" id="KW-0812">Transmembrane</keyword>
<evidence type="ECO:0008006" key="10">
    <source>
        <dbReference type="Google" id="ProtNLM"/>
    </source>
</evidence>
<dbReference type="OrthoDB" id="5380843at2"/>
<organism evidence="8 9">
    <name type="scientific">Polyangium spumosum</name>
    <dbReference type="NCBI Taxonomy" id="889282"/>
    <lineage>
        <taxon>Bacteria</taxon>
        <taxon>Pseudomonadati</taxon>
        <taxon>Myxococcota</taxon>
        <taxon>Polyangia</taxon>
        <taxon>Polyangiales</taxon>
        <taxon>Polyangiaceae</taxon>
        <taxon>Polyangium</taxon>
    </lineage>
</organism>
<dbReference type="Pfam" id="PF13517">
    <property type="entry name" value="FG-GAP_3"/>
    <property type="match status" value="2"/>
</dbReference>
<evidence type="ECO:0000313" key="9">
    <source>
        <dbReference type="Proteomes" id="UP000440224"/>
    </source>
</evidence>
<feature type="region of interest" description="Disordered" evidence="6">
    <location>
        <begin position="708"/>
        <end position="733"/>
    </location>
</feature>
<evidence type="ECO:0000256" key="3">
    <source>
        <dbReference type="ARBA" id="ARBA00022729"/>
    </source>
</evidence>
<reference evidence="8 9" key="1">
    <citation type="submission" date="2019-10" db="EMBL/GenBank/DDBJ databases">
        <title>A soil myxobacterium in the family Polyangiaceae.</title>
        <authorList>
            <person name="Li Y."/>
            <person name="Wang J."/>
        </authorList>
    </citation>
    <scope>NUCLEOTIDE SEQUENCE [LARGE SCALE GENOMIC DNA]</scope>
    <source>
        <strain evidence="8 9">DSM 14734</strain>
    </source>
</reference>
<dbReference type="SUPFAM" id="SSF69318">
    <property type="entry name" value="Integrin alpha N-terminal domain"/>
    <property type="match status" value="1"/>
</dbReference>
<keyword evidence="5" id="KW-0472">Membrane</keyword>
<dbReference type="RefSeq" id="WP_153821009.1">
    <property type="nucleotide sequence ID" value="NZ_WJIE01000005.1"/>
</dbReference>
<dbReference type="PROSITE" id="PS51257">
    <property type="entry name" value="PROKAR_LIPOPROTEIN"/>
    <property type="match status" value="1"/>
</dbReference>
<dbReference type="PROSITE" id="PS00018">
    <property type="entry name" value="EF_HAND_1"/>
    <property type="match status" value="1"/>
</dbReference>
<dbReference type="InterPro" id="IPR045232">
    <property type="entry name" value="FAM234"/>
</dbReference>
<dbReference type="GO" id="GO:0016020">
    <property type="term" value="C:membrane"/>
    <property type="evidence" value="ECO:0007669"/>
    <property type="project" value="UniProtKB-SubCell"/>
</dbReference>
<feature type="signal peptide" evidence="7">
    <location>
        <begin position="1"/>
        <end position="21"/>
    </location>
</feature>
<proteinExistence type="predicted"/>
<comment type="subcellular location">
    <subcellularLocation>
        <location evidence="1">Membrane</location>
        <topology evidence="1">Single-pass membrane protein</topology>
    </subcellularLocation>
</comment>